<dbReference type="EMBL" id="JAWRVI010000185">
    <property type="protein sequence ID" value="KAK4072841.1"/>
    <property type="molecule type" value="Genomic_DNA"/>
</dbReference>
<comment type="caution">
    <text evidence="1">The sequence shown here is derived from an EMBL/GenBank/DDBJ whole genome shotgun (WGS) entry which is preliminary data.</text>
</comment>
<gene>
    <name evidence="1" type="ORF">Purlil1_13234</name>
</gene>
<protein>
    <submittedName>
        <fullName evidence="1">Uncharacterized protein</fullName>
    </submittedName>
</protein>
<dbReference type="Proteomes" id="UP001287286">
    <property type="component" value="Unassembled WGS sequence"/>
</dbReference>
<sequence>MEANRAGIQSIIDEAIDWEKRSGATSEVDKTTIVQVTCSAIDQPPSVLSTPTATALPRVRMTLKTVPVQRMMALGQDAWYKKEEGQSHKKRRIMLTTR</sequence>
<evidence type="ECO:0000313" key="2">
    <source>
        <dbReference type="Proteomes" id="UP001287286"/>
    </source>
</evidence>
<accession>A0ABR0BEU8</accession>
<reference evidence="1 2" key="1">
    <citation type="journal article" date="2024" name="Microbiol. Resour. Announc.">
        <title>Genome annotations for the ascomycete fungi Trichoderma harzianum, Trichoderma aggressivum, and Purpureocillium lilacinum.</title>
        <authorList>
            <person name="Beijen E.P.W."/>
            <person name="Ohm R.A."/>
        </authorList>
    </citation>
    <scope>NUCLEOTIDE SEQUENCE [LARGE SCALE GENOMIC DNA]</scope>
    <source>
        <strain evidence="1 2">CBS 150709</strain>
    </source>
</reference>
<name>A0ABR0BEU8_PURLI</name>
<evidence type="ECO:0000313" key="1">
    <source>
        <dbReference type="EMBL" id="KAK4072841.1"/>
    </source>
</evidence>
<keyword evidence="2" id="KW-1185">Reference proteome</keyword>
<organism evidence="1 2">
    <name type="scientific">Purpureocillium lilacinum</name>
    <name type="common">Paecilomyces lilacinus</name>
    <dbReference type="NCBI Taxonomy" id="33203"/>
    <lineage>
        <taxon>Eukaryota</taxon>
        <taxon>Fungi</taxon>
        <taxon>Dikarya</taxon>
        <taxon>Ascomycota</taxon>
        <taxon>Pezizomycotina</taxon>
        <taxon>Sordariomycetes</taxon>
        <taxon>Hypocreomycetidae</taxon>
        <taxon>Hypocreales</taxon>
        <taxon>Ophiocordycipitaceae</taxon>
        <taxon>Purpureocillium</taxon>
    </lineage>
</organism>
<proteinExistence type="predicted"/>